<dbReference type="SUPFAM" id="SSF63848">
    <property type="entry name" value="Cell-division inhibitor MinC, C-terminal domain"/>
    <property type="match status" value="1"/>
</dbReference>
<dbReference type="Gene3D" id="2.160.20.70">
    <property type="match status" value="1"/>
</dbReference>
<protein>
    <recommendedName>
        <fullName evidence="6">Probable septum site-determining protein MinC</fullName>
    </recommendedName>
</protein>
<name>A0ABS7D9N1_9BACL</name>
<dbReference type="InterPro" id="IPR005526">
    <property type="entry name" value="Septum_form_inhib_MinC_C"/>
</dbReference>
<accession>A0ABS7D9N1</accession>
<keyword evidence="10" id="KW-1185">Reference proteome</keyword>
<evidence type="ECO:0000256" key="6">
    <source>
        <dbReference type="HAMAP-Rule" id="MF_00267"/>
    </source>
</evidence>
<evidence type="ECO:0000256" key="2">
    <source>
        <dbReference type="ARBA" id="ARBA00022618"/>
    </source>
</evidence>
<dbReference type="InterPro" id="IPR055219">
    <property type="entry name" value="MinC_N_1"/>
</dbReference>
<dbReference type="Gene3D" id="3.30.160.540">
    <property type="match status" value="1"/>
</dbReference>
<dbReference type="Proteomes" id="UP000812277">
    <property type="component" value="Unassembled WGS sequence"/>
</dbReference>
<dbReference type="InterPro" id="IPR036145">
    <property type="entry name" value="MinC_C_sf"/>
</dbReference>
<evidence type="ECO:0000259" key="7">
    <source>
        <dbReference type="Pfam" id="PF03775"/>
    </source>
</evidence>
<feature type="domain" description="Septum site-determining protein MinC N-terminal" evidence="8">
    <location>
        <begin position="24"/>
        <end position="101"/>
    </location>
</feature>
<comment type="subunit">
    <text evidence="5 6">Interacts with MinD and FtsZ.</text>
</comment>
<evidence type="ECO:0000256" key="4">
    <source>
        <dbReference type="ARBA" id="ARBA00023306"/>
    </source>
</evidence>
<gene>
    <name evidence="6" type="primary">minC</name>
    <name evidence="9" type="ORF">K0T92_15850</name>
</gene>
<comment type="caution">
    <text evidence="9">The sequence shown here is derived from an EMBL/GenBank/DDBJ whole genome shotgun (WGS) entry which is preliminary data.</text>
</comment>
<evidence type="ECO:0000256" key="1">
    <source>
        <dbReference type="ARBA" id="ARBA00006291"/>
    </source>
</evidence>
<feature type="domain" description="Septum formation inhibitor MinC C-terminal" evidence="7">
    <location>
        <begin position="120"/>
        <end position="217"/>
    </location>
</feature>
<dbReference type="Pfam" id="PF03775">
    <property type="entry name" value="MinC_C"/>
    <property type="match status" value="1"/>
</dbReference>
<evidence type="ECO:0000313" key="10">
    <source>
        <dbReference type="Proteomes" id="UP000812277"/>
    </source>
</evidence>
<evidence type="ECO:0000256" key="5">
    <source>
        <dbReference type="ARBA" id="ARBA00046874"/>
    </source>
</evidence>
<proteinExistence type="inferred from homology"/>
<comment type="similarity">
    <text evidence="1 6">Belongs to the MinC family.</text>
</comment>
<dbReference type="PANTHER" id="PTHR34108:SF1">
    <property type="entry name" value="SEPTUM SITE-DETERMINING PROTEIN MINC"/>
    <property type="match status" value="1"/>
</dbReference>
<keyword evidence="2 6" id="KW-0132">Cell division</keyword>
<dbReference type="PANTHER" id="PTHR34108">
    <property type="entry name" value="SEPTUM SITE-DETERMINING PROTEIN MINC"/>
    <property type="match status" value="1"/>
</dbReference>
<organism evidence="9 10">
    <name type="scientific">Paenibacillus oenotherae</name>
    <dbReference type="NCBI Taxonomy" id="1435645"/>
    <lineage>
        <taxon>Bacteria</taxon>
        <taxon>Bacillati</taxon>
        <taxon>Bacillota</taxon>
        <taxon>Bacilli</taxon>
        <taxon>Bacillales</taxon>
        <taxon>Paenibacillaceae</taxon>
        <taxon>Paenibacillus</taxon>
    </lineage>
</organism>
<keyword evidence="4 6" id="KW-0131">Cell cycle</keyword>
<dbReference type="InterPro" id="IPR013033">
    <property type="entry name" value="MinC"/>
</dbReference>
<keyword evidence="3 6" id="KW-0717">Septation</keyword>
<evidence type="ECO:0000259" key="8">
    <source>
        <dbReference type="Pfam" id="PF22642"/>
    </source>
</evidence>
<dbReference type="EMBL" id="JAHZIJ010000011">
    <property type="protein sequence ID" value="MBW7476217.1"/>
    <property type="molecule type" value="Genomic_DNA"/>
</dbReference>
<evidence type="ECO:0000313" key="9">
    <source>
        <dbReference type="EMBL" id="MBW7476217.1"/>
    </source>
</evidence>
<comment type="function">
    <text evidence="6">Cell division inhibitor that blocks the formation of polar Z ring septums. Rapidly oscillates between the poles of the cell to destabilize FtsZ filaments that have formed before they mature into polar Z rings. Prevents FtsZ polymerization.</text>
</comment>
<evidence type="ECO:0000256" key="3">
    <source>
        <dbReference type="ARBA" id="ARBA00023210"/>
    </source>
</evidence>
<sequence length="236" mass="26013">MESVQETSRESFLGGASVTDKQHITIKGVKEGLVFLFDDKCEFSALLDELQFKLEKSHQQLLTGPLVHVHVKLGTRQASDDEKESIKATIRQRGNLLVQSIESDALEEPEGENPHNLKVHTGIIRSGQTLEHNGNLLLMGDLNPGGTLLCTGDIYVLGALRGLAHAGSQGREESIIAASLMRPTQLRIGEVISRPPDEWMSGDAAMEFAYLNEGVMKIDKMSHLHRLRIQPVVFKA</sequence>
<dbReference type="Pfam" id="PF22642">
    <property type="entry name" value="MinC_N_1"/>
    <property type="match status" value="1"/>
</dbReference>
<reference evidence="9 10" key="1">
    <citation type="submission" date="2021-07" db="EMBL/GenBank/DDBJ databases">
        <title>Paenibacillus radiodurans sp. nov., isolated from the southeastern edge of Tengger Desert.</title>
        <authorList>
            <person name="Zhang G."/>
        </authorList>
    </citation>
    <scope>NUCLEOTIDE SEQUENCE [LARGE SCALE GENOMIC DNA]</scope>
    <source>
        <strain evidence="9 10">DT7-4</strain>
    </source>
</reference>
<dbReference type="HAMAP" id="MF_00267">
    <property type="entry name" value="MinC"/>
    <property type="match status" value="1"/>
</dbReference>
<dbReference type="InterPro" id="IPR016098">
    <property type="entry name" value="CAP/MinC_C"/>
</dbReference>